<dbReference type="GO" id="GO:0032259">
    <property type="term" value="P:methylation"/>
    <property type="evidence" value="ECO:0007669"/>
    <property type="project" value="UniProtKB-KW"/>
</dbReference>
<sequence>MGGGRVPGPLRVLGRTAVFLFGSLFALSVASSVTIRSLQAFSEAKRKKFALPCKACKGTGFYECKLCKGNSTIEWSPLYDPIFINPYTEYFGVRPPIFEYNTVSIASAKATHEVDLSIMVARLNYRHEFLNVTLVTEPVRQYRGEFIPVIEVVSPHPLRLSLKCHRKRSSGTAPELSLNWTLMVRLRQSGVAPADMARRMQSCFCVTILPRVAPGSWFCPSRSSSSVLHLAKKPLKICEFPLVQTKIVDFFKIKRSWGFEKIES</sequence>
<evidence type="ECO:0000313" key="2">
    <source>
        <dbReference type="Proteomes" id="UP000623129"/>
    </source>
</evidence>
<reference evidence="1" key="1">
    <citation type="submission" date="2020-01" db="EMBL/GenBank/DDBJ databases">
        <title>Genome sequence of Kobresia littledalei, the first chromosome-level genome in the family Cyperaceae.</title>
        <authorList>
            <person name="Qu G."/>
        </authorList>
    </citation>
    <scope>NUCLEOTIDE SEQUENCE</scope>
    <source>
        <strain evidence="1">C.B.Clarke</strain>
        <tissue evidence="1">Leaf</tissue>
    </source>
</reference>
<comment type="caution">
    <text evidence="1">The sequence shown here is derived from an EMBL/GenBank/DDBJ whole genome shotgun (WGS) entry which is preliminary data.</text>
</comment>
<keyword evidence="2" id="KW-1185">Reference proteome</keyword>
<protein>
    <submittedName>
        <fullName evidence="1">Histone-lysine N-methyltransferase ATXR6</fullName>
    </submittedName>
</protein>
<keyword evidence="1" id="KW-0489">Methyltransferase</keyword>
<dbReference type="GO" id="GO:0008168">
    <property type="term" value="F:methyltransferase activity"/>
    <property type="evidence" value="ECO:0007669"/>
    <property type="project" value="UniProtKB-KW"/>
</dbReference>
<dbReference type="EMBL" id="SWLB01000009">
    <property type="protein sequence ID" value="KAF3334793.1"/>
    <property type="molecule type" value="Genomic_DNA"/>
</dbReference>
<gene>
    <name evidence="1" type="ORF">FCM35_KLT21397</name>
</gene>
<dbReference type="OrthoDB" id="513013at2759"/>
<proteinExistence type="predicted"/>
<evidence type="ECO:0000313" key="1">
    <source>
        <dbReference type="EMBL" id="KAF3334793.1"/>
    </source>
</evidence>
<keyword evidence="1" id="KW-0808">Transferase</keyword>
<dbReference type="AlphaFoldDB" id="A0A833RHH8"/>
<accession>A0A833RHH8</accession>
<name>A0A833RHH8_9POAL</name>
<organism evidence="1 2">
    <name type="scientific">Carex littledalei</name>
    <dbReference type="NCBI Taxonomy" id="544730"/>
    <lineage>
        <taxon>Eukaryota</taxon>
        <taxon>Viridiplantae</taxon>
        <taxon>Streptophyta</taxon>
        <taxon>Embryophyta</taxon>
        <taxon>Tracheophyta</taxon>
        <taxon>Spermatophyta</taxon>
        <taxon>Magnoliopsida</taxon>
        <taxon>Liliopsida</taxon>
        <taxon>Poales</taxon>
        <taxon>Cyperaceae</taxon>
        <taxon>Cyperoideae</taxon>
        <taxon>Cariceae</taxon>
        <taxon>Carex</taxon>
        <taxon>Carex subgen. Euthyceras</taxon>
    </lineage>
</organism>
<dbReference type="Proteomes" id="UP000623129">
    <property type="component" value="Unassembled WGS sequence"/>
</dbReference>